<accession>A0A6M1SLN2</accession>
<dbReference type="GO" id="GO:0016787">
    <property type="term" value="F:hydrolase activity"/>
    <property type="evidence" value="ECO:0007669"/>
    <property type="project" value="UniProtKB-KW"/>
</dbReference>
<dbReference type="Gene3D" id="3.40.50.1820">
    <property type="entry name" value="alpha/beta hydrolase"/>
    <property type="match status" value="1"/>
</dbReference>
<proteinExistence type="predicted"/>
<keyword evidence="2" id="KW-1185">Reference proteome</keyword>
<evidence type="ECO:0000313" key="2">
    <source>
        <dbReference type="Proteomes" id="UP000473278"/>
    </source>
</evidence>
<dbReference type="InterPro" id="IPR029058">
    <property type="entry name" value="AB_hydrolase_fold"/>
</dbReference>
<evidence type="ECO:0000313" key="1">
    <source>
        <dbReference type="EMBL" id="NGP76241.1"/>
    </source>
</evidence>
<dbReference type="SUPFAM" id="SSF53474">
    <property type="entry name" value="alpha/beta-Hydrolases"/>
    <property type="match status" value="1"/>
</dbReference>
<keyword evidence="1" id="KW-0378">Hydrolase</keyword>
<reference evidence="1 2" key="1">
    <citation type="submission" date="2020-02" db="EMBL/GenBank/DDBJ databases">
        <title>Balneolaceae bacterium YR4-1, complete genome.</title>
        <authorList>
            <person name="Li Y."/>
            <person name="Wu S."/>
        </authorList>
    </citation>
    <scope>NUCLEOTIDE SEQUENCE [LARGE SCALE GENOMIC DNA]</scope>
    <source>
        <strain evidence="1 2">YR4-1</strain>
    </source>
</reference>
<dbReference type="RefSeq" id="WP_165140411.1">
    <property type="nucleotide sequence ID" value="NZ_JAALLT010000002.1"/>
</dbReference>
<dbReference type="EMBL" id="JAALLT010000002">
    <property type="protein sequence ID" value="NGP76241.1"/>
    <property type="molecule type" value="Genomic_DNA"/>
</dbReference>
<sequence length="227" mass="26308">MREAEIVAFHGWGFDSSFWAGWEDLLPENIEFTVFERGYIGKPKSTPVFTGSERKNVILTHSFGLHLCPDDLYRQADLVVICSGFIDFHPVAAQYRRRSKLIIKQMLNALQGHPEQVLKEFYTNTYKPDEPRKLPEGTPNLDLLVEDLERLNTQTFEVSLLKSVDNICILHGFEDAIVHRRKGRSLYDTYSKQAKYFEVKDAGHALPYTHNQQCWQFIEPEIQNLTS</sequence>
<dbReference type="Proteomes" id="UP000473278">
    <property type="component" value="Unassembled WGS sequence"/>
</dbReference>
<protein>
    <submittedName>
        <fullName evidence="1">Alpha/beta hydrolase</fullName>
    </submittedName>
</protein>
<dbReference type="AlphaFoldDB" id="A0A6M1SLN2"/>
<organism evidence="1 2">
    <name type="scientific">Halalkalibaculum roseum</name>
    <dbReference type="NCBI Taxonomy" id="2709311"/>
    <lineage>
        <taxon>Bacteria</taxon>
        <taxon>Pseudomonadati</taxon>
        <taxon>Balneolota</taxon>
        <taxon>Balneolia</taxon>
        <taxon>Balneolales</taxon>
        <taxon>Balneolaceae</taxon>
        <taxon>Halalkalibaculum</taxon>
    </lineage>
</organism>
<comment type="caution">
    <text evidence="1">The sequence shown here is derived from an EMBL/GenBank/DDBJ whole genome shotgun (WGS) entry which is preliminary data.</text>
</comment>
<gene>
    <name evidence="1" type="ORF">G3570_06330</name>
</gene>
<name>A0A6M1SLN2_9BACT</name>